<protein>
    <recommendedName>
        <fullName evidence="1">HD/PDEase domain-containing protein</fullName>
    </recommendedName>
</protein>
<accession>A0A1V6CEI3</accession>
<evidence type="ECO:0000313" key="2">
    <source>
        <dbReference type="EMBL" id="OQB75273.1"/>
    </source>
</evidence>
<feature type="domain" description="HD/PDEase" evidence="1">
    <location>
        <begin position="51"/>
        <end position="185"/>
    </location>
</feature>
<reference evidence="2" key="1">
    <citation type="submission" date="2017-02" db="EMBL/GenBank/DDBJ databases">
        <title>Delving into the versatile metabolic prowess of the omnipresent phylum Bacteroidetes.</title>
        <authorList>
            <person name="Nobu M.K."/>
            <person name="Mei R."/>
            <person name="Narihiro T."/>
            <person name="Kuroda K."/>
            <person name="Liu W.-T."/>
        </authorList>
    </citation>
    <scope>NUCLEOTIDE SEQUENCE</scope>
    <source>
        <strain evidence="2">ADurb.Bin131</strain>
    </source>
</reference>
<dbReference type="SUPFAM" id="SSF109604">
    <property type="entry name" value="HD-domain/PDEase-like"/>
    <property type="match status" value="1"/>
</dbReference>
<dbReference type="Gene3D" id="1.10.3210.10">
    <property type="entry name" value="Hypothetical protein af1432"/>
    <property type="match status" value="1"/>
</dbReference>
<organism evidence="2">
    <name type="scientific">candidate division TA06 bacterium ADurb.Bin131</name>
    <dbReference type="NCBI Taxonomy" id="1852827"/>
    <lineage>
        <taxon>Bacteria</taxon>
        <taxon>Bacteria division TA06</taxon>
    </lineage>
</organism>
<name>A0A1V6CEI3_UNCT6</name>
<gene>
    <name evidence="2" type="ORF">BWX89_00069</name>
</gene>
<proteinExistence type="predicted"/>
<comment type="caution">
    <text evidence="2">The sequence shown here is derived from an EMBL/GenBank/DDBJ whole genome shotgun (WGS) entry which is preliminary data.</text>
</comment>
<dbReference type="InterPro" id="IPR006674">
    <property type="entry name" value="HD_domain"/>
</dbReference>
<dbReference type="CDD" id="cd00077">
    <property type="entry name" value="HDc"/>
    <property type="match status" value="1"/>
</dbReference>
<dbReference type="SMART" id="SM00471">
    <property type="entry name" value="HDc"/>
    <property type="match status" value="1"/>
</dbReference>
<dbReference type="InterPro" id="IPR003607">
    <property type="entry name" value="HD/PDEase_dom"/>
</dbReference>
<dbReference type="AlphaFoldDB" id="A0A1V6CEI3"/>
<evidence type="ECO:0000259" key="1">
    <source>
        <dbReference type="SMART" id="SM00471"/>
    </source>
</evidence>
<sequence length="193" mass="22283">MYKDNEIVKRYREILSKVIIRKSECDEFVWFLENQTTWLTAPASTKYHLSIEGGLLIHSVSVAETMLELKNALIPEISDESCAIVGLFHDVGKIGMPHSPRYIKKNSGYEYNENQIEMSIAARSLYIVSKYISLTDQEAQAILYHDGQYIQENRPVAHRECPLTLLVTFADTWAAAKEDGRIKIDEEFYFKKR</sequence>
<dbReference type="EMBL" id="MWDQ01000018">
    <property type="protein sequence ID" value="OQB75273.1"/>
    <property type="molecule type" value="Genomic_DNA"/>
</dbReference>
<dbReference type="Pfam" id="PF01966">
    <property type="entry name" value="HD"/>
    <property type="match status" value="1"/>
</dbReference>
<dbReference type="Proteomes" id="UP000485562">
    <property type="component" value="Unassembled WGS sequence"/>
</dbReference>